<evidence type="ECO:0000256" key="1">
    <source>
        <dbReference type="ARBA" id="ARBA00022490"/>
    </source>
</evidence>
<sequence length="280" mass="32131">MGDYRTKEIVDRYKFKFTKTLGQNFLVDDKVIEDLVNGAEITSQDFVIEIGPGVGTVTREILKKAKRVTAIEIDRDLIPILVEELREFDNFQLVHKDALKIDYNEIIGEETKVKLVANLPYYLTTPIIARLLNGKYDFQSLTVMIQKEVADRIHAKPSTKEYGALSLLVQYYCDTSVIRTVSPTCFLPRPKVDSIIIRLDRLSKPRVEVTNEELFFKIIRSSFNMRRKTLPNGLKVLGFSKELIEQAFKSSNIDVMRRGETLSIEEFAMLANNIDELSNN</sequence>
<accession>A0A2S6FYW8</accession>
<dbReference type="PROSITE" id="PS51689">
    <property type="entry name" value="SAM_RNA_A_N6_MT"/>
    <property type="match status" value="1"/>
</dbReference>
<protein>
    <recommendedName>
        <fullName evidence="7">Ribosomal RNA small subunit methyltransferase A</fullName>
        <ecNumber evidence="7">2.1.1.182</ecNumber>
    </recommendedName>
    <alternativeName>
        <fullName evidence="7">16S rRNA (adenine(1518)-N(6)/adenine(1519)-N(6))-dimethyltransferase</fullName>
    </alternativeName>
    <alternativeName>
        <fullName evidence="7">16S rRNA dimethyladenosine transferase</fullName>
    </alternativeName>
    <alternativeName>
        <fullName evidence="7">16S rRNA dimethylase</fullName>
    </alternativeName>
    <alternativeName>
        <fullName evidence="7">S-adenosylmethionine-6-N', N'-adenosyl(rRNA) dimethyltransferase</fullName>
    </alternativeName>
</protein>
<dbReference type="Proteomes" id="UP000239863">
    <property type="component" value="Unassembled WGS sequence"/>
</dbReference>
<dbReference type="InterPro" id="IPR001737">
    <property type="entry name" value="KsgA/Erm"/>
</dbReference>
<dbReference type="PANTHER" id="PTHR11727">
    <property type="entry name" value="DIMETHYLADENOSINE TRANSFERASE"/>
    <property type="match status" value="1"/>
</dbReference>
<feature type="domain" description="Ribosomal RNA adenine methylase transferase N-terminal" evidence="9">
    <location>
        <begin position="31"/>
        <end position="203"/>
    </location>
</feature>
<dbReference type="GO" id="GO:0052908">
    <property type="term" value="F:16S rRNA (adenine(1518)-N(6)/adenine(1519)-N(6))-dimethyltransferase activity"/>
    <property type="evidence" value="ECO:0007669"/>
    <property type="project" value="UniProtKB-EC"/>
</dbReference>
<keyword evidence="1 7" id="KW-0963">Cytoplasm</keyword>
<dbReference type="Gene3D" id="1.10.8.100">
    <property type="entry name" value="Ribosomal RNA adenine dimethylase-like, domain 2"/>
    <property type="match status" value="1"/>
</dbReference>
<dbReference type="EC" id="2.1.1.182" evidence="7"/>
<dbReference type="Gene3D" id="3.40.50.150">
    <property type="entry name" value="Vaccinia Virus protein VP39"/>
    <property type="match status" value="1"/>
</dbReference>
<dbReference type="STRING" id="37659.GCA_000703125_00827"/>
<name>A0A2S6FYW8_9CLOT</name>
<dbReference type="NCBIfam" id="TIGR00755">
    <property type="entry name" value="ksgA"/>
    <property type="match status" value="1"/>
</dbReference>
<gene>
    <name evidence="7" type="primary">rsmA</name>
    <name evidence="7" type="synonym">ksgA</name>
    <name evidence="10" type="ORF">BD821_10483</name>
</gene>
<comment type="function">
    <text evidence="7">Specifically dimethylates two adjacent adenosines (A1518 and A1519) in the loop of a conserved hairpin near the 3'-end of 16S rRNA in the 30S particle. May play a critical role in biogenesis of 30S subunits.</text>
</comment>
<comment type="similarity">
    <text evidence="7">Belongs to the class I-like SAM-binding methyltransferase superfamily. rRNA adenine N(6)-methyltransferase family. RsmA subfamily.</text>
</comment>
<evidence type="ECO:0000256" key="3">
    <source>
        <dbReference type="ARBA" id="ARBA00022603"/>
    </source>
</evidence>
<comment type="subcellular location">
    <subcellularLocation>
        <location evidence="7">Cytoplasm</location>
    </subcellularLocation>
</comment>
<dbReference type="InterPro" id="IPR011530">
    <property type="entry name" value="rRNA_adenine_dimethylase"/>
</dbReference>
<keyword evidence="6 7" id="KW-0694">RNA-binding</keyword>
<dbReference type="GO" id="GO:0003723">
    <property type="term" value="F:RNA binding"/>
    <property type="evidence" value="ECO:0007669"/>
    <property type="project" value="UniProtKB-UniRule"/>
</dbReference>
<keyword evidence="4 7" id="KW-0808">Transferase</keyword>
<evidence type="ECO:0000256" key="2">
    <source>
        <dbReference type="ARBA" id="ARBA00022552"/>
    </source>
</evidence>
<dbReference type="AlphaFoldDB" id="A0A2S6FYW8"/>
<dbReference type="RefSeq" id="WP_104409544.1">
    <property type="nucleotide sequence ID" value="NZ_PTIS01000004.1"/>
</dbReference>
<dbReference type="InterPro" id="IPR023165">
    <property type="entry name" value="rRNA_Ade_diMease-like_C"/>
</dbReference>
<comment type="catalytic activity">
    <reaction evidence="7">
        <text>adenosine(1518)/adenosine(1519) in 16S rRNA + 4 S-adenosyl-L-methionine = N(6)-dimethyladenosine(1518)/N(6)-dimethyladenosine(1519) in 16S rRNA + 4 S-adenosyl-L-homocysteine + 4 H(+)</text>
        <dbReference type="Rhea" id="RHEA:19609"/>
        <dbReference type="Rhea" id="RHEA-COMP:10232"/>
        <dbReference type="Rhea" id="RHEA-COMP:10233"/>
        <dbReference type="ChEBI" id="CHEBI:15378"/>
        <dbReference type="ChEBI" id="CHEBI:57856"/>
        <dbReference type="ChEBI" id="CHEBI:59789"/>
        <dbReference type="ChEBI" id="CHEBI:74411"/>
        <dbReference type="ChEBI" id="CHEBI:74493"/>
        <dbReference type="EC" id="2.1.1.182"/>
    </reaction>
</comment>
<evidence type="ECO:0000256" key="8">
    <source>
        <dbReference type="PROSITE-ProRule" id="PRU01026"/>
    </source>
</evidence>
<dbReference type="FunFam" id="3.40.50.150:FF:000023">
    <property type="entry name" value="Ribosomal RNA small subunit methyltransferase A"/>
    <property type="match status" value="1"/>
</dbReference>
<proteinExistence type="inferred from homology"/>
<evidence type="ECO:0000259" key="9">
    <source>
        <dbReference type="SMART" id="SM00650"/>
    </source>
</evidence>
<evidence type="ECO:0000256" key="6">
    <source>
        <dbReference type="ARBA" id="ARBA00022884"/>
    </source>
</evidence>
<feature type="binding site" evidence="7 8">
    <location>
        <position position="97"/>
    </location>
    <ligand>
        <name>S-adenosyl-L-methionine</name>
        <dbReference type="ChEBI" id="CHEBI:59789"/>
    </ligand>
</feature>
<dbReference type="InterPro" id="IPR020598">
    <property type="entry name" value="rRNA_Ade_methylase_Trfase_N"/>
</dbReference>
<evidence type="ECO:0000256" key="7">
    <source>
        <dbReference type="HAMAP-Rule" id="MF_00607"/>
    </source>
</evidence>
<feature type="binding site" evidence="7 8">
    <location>
        <position position="51"/>
    </location>
    <ligand>
        <name>S-adenosyl-L-methionine</name>
        <dbReference type="ChEBI" id="CHEBI:59789"/>
    </ligand>
</feature>
<dbReference type="Pfam" id="PF00398">
    <property type="entry name" value="RrnaAD"/>
    <property type="match status" value="1"/>
</dbReference>
<evidence type="ECO:0000313" key="10">
    <source>
        <dbReference type="EMBL" id="PPK48822.1"/>
    </source>
</evidence>
<evidence type="ECO:0000256" key="5">
    <source>
        <dbReference type="ARBA" id="ARBA00022691"/>
    </source>
</evidence>
<dbReference type="HAMAP" id="MF_00607">
    <property type="entry name" value="16SrRNA_methyltr_A"/>
    <property type="match status" value="1"/>
</dbReference>
<dbReference type="SMART" id="SM00650">
    <property type="entry name" value="rADc"/>
    <property type="match status" value="1"/>
</dbReference>
<keyword evidence="5 7" id="KW-0949">S-adenosyl-L-methionine</keyword>
<feature type="binding site" evidence="7 8">
    <location>
        <position position="72"/>
    </location>
    <ligand>
        <name>S-adenosyl-L-methionine</name>
        <dbReference type="ChEBI" id="CHEBI:59789"/>
    </ligand>
</feature>
<feature type="binding site" evidence="7 8">
    <location>
        <position position="24"/>
    </location>
    <ligand>
        <name>S-adenosyl-L-methionine</name>
        <dbReference type="ChEBI" id="CHEBI:59789"/>
    </ligand>
</feature>
<reference evidence="10 11" key="1">
    <citation type="submission" date="2018-02" db="EMBL/GenBank/DDBJ databases">
        <title>Genomic Encyclopedia of Archaeal and Bacterial Type Strains, Phase II (KMG-II): from individual species to whole genera.</title>
        <authorList>
            <person name="Goeker M."/>
        </authorList>
    </citation>
    <scope>NUCLEOTIDE SEQUENCE [LARGE SCALE GENOMIC DNA]</scope>
    <source>
        <strain evidence="10 11">DSM 15099</strain>
    </source>
</reference>
<keyword evidence="2 7" id="KW-0698">rRNA processing</keyword>
<feature type="binding site" evidence="7 8">
    <location>
        <position position="118"/>
    </location>
    <ligand>
        <name>S-adenosyl-L-methionine</name>
        <dbReference type="ChEBI" id="CHEBI:59789"/>
    </ligand>
</feature>
<dbReference type="GO" id="GO:0005829">
    <property type="term" value="C:cytosol"/>
    <property type="evidence" value="ECO:0007669"/>
    <property type="project" value="TreeGrafter"/>
</dbReference>
<evidence type="ECO:0000313" key="11">
    <source>
        <dbReference type="Proteomes" id="UP000239863"/>
    </source>
</evidence>
<dbReference type="InterPro" id="IPR029063">
    <property type="entry name" value="SAM-dependent_MTases_sf"/>
</dbReference>
<dbReference type="InterPro" id="IPR020596">
    <property type="entry name" value="rRNA_Ade_Mease_Trfase_CS"/>
</dbReference>
<keyword evidence="3 7" id="KW-0489">Methyltransferase</keyword>
<dbReference type="PANTHER" id="PTHR11727:SF7">
    <property type="entry name" value="DIMETHYLADENOSINE TRANSFERASE-RELATED"/>
    <property type="match status" value="1"/>
</dbReference>
<dbReference type="CDD" id="cd02440">
    <property type="entry name" value="AdoMet_MTases"/>
    <property type="match status" value="1"/>
</dbReference>
<evidence type="ECO:0000256" key="4">
    <source>
        <dbReference type="ARBA" id="ARBA00022679"/>
    </source>
</evidence>
<dbReference type="SUPFAM" id="SSF53335">
    <property type="entry name" value="S-adenosyl-L-methionine-dependent methyltransferases"/>
    <property type="match status" value="1"/>
</dbReference>
<dbReference type="EMBL" id="PTIS01000004">
    <property type="protein sequence ID" value="PPK48822.1"/>
    <property type="molecule type" value="Genomic_DNA"/>
</dbReference>
<dbReference type="PROSITE" id="PS01131">
    <property type="entry name" value="RRNA_A_DIMETH"/>
    <property type="match status" value="1"/>
</dbReference>
<organism evidence="10 11">
    <name type="scientific">Clostridium algidicarnis DSM 15099</name>
    <dbReference type="NCBI Taxonomy" id="1121295"/>
    <lineage>
        <taxon>Bacteria</taxon>
        <taxon>Bacillati</taxon>
        <taxon>Bacillota</taxon>
        <taxon>Clostridia</taxon>
        <taxon>Eubacteriales</taxon>
        <taxon>Clostridiaceae</taxon>
        <taxon>Clostridium</taxon>
    </lineage>
</organism>
<comment type="caution">
    <text evidence="10">The sequence shown here is derived from an EMBL/GenBank/DDBJ whole genome shotgun (WGS) entry which is preliminary data.</text>
</comment>
<feature type="binding site" evidence="7 8">
    <location>
        <position position="26"/>
    </location>
    <ligand>
        <name>S-adenosyl-L-methionine</name>
        <dbReference type="ChEBI" id="CHEBI:59789"/>
    </ligand>
</feature>
<dbReference type="OrthoDB" id="9814755at2"/>